<comment type="caution">
    <text evidence="2">The sequence shown here is derived from an EMBL/GenBank/DDBJ whole genome shotgun (WGS) entry which is preliminary data.</text>
</comment>
<feature type="compositionally biased region" description="Low complexity" evidence="1">
    <location>
        <begin position="58"/>
        <end position="68"/>
    </location>
</feature>
<feature type="region of interest" description="Disordered" evidence="1">
    <location>
        <begin position="360"/>
        <end position="424"/>
    </location>
</feature>
<gene>
    <name evidence="2" type="ORF">FB567DRAFT_515231</name>
</gene>
<dbReference type="EMBL" id="JAGMVJ010000002">
    <property type="protein sequence ID" value="KAH7093381.1"/>
    <property type="molecule type" value="Genomic_DNA"/>
</dbReference>
<sequence length="424" mass="47823">MIWERDYSSDHDRDLPEPAMEPDEGENAAPVVAKKAATKKRKKKATLSFTSRKKKTGSAKSKSAASTKDVAGEVNDSWKRRRANIDYPYCKAEFCREKVPILNSLNELEQGPTDWAEETTGRREWHAYQLLSPCSSVDSPPRTPIRENIIEEENPESIPRISDGTESDSNGTWRVVPDGSMPDLEPNRRRCETDKCRAWWMHPREECLIVHSERTQKCSTVGCRIWREHSRDKCADMTPEAHEEARRRSGTDPALMYNDEPRILPESGVSVYVDRMHDHYGIRQPKSQEARWPKLGIRVPYAPMTFNDRKLDRHRRPSDPNLGDDIADPSNGGCIAKDARKRVVHCMRSLDVPIIKRAQEDWGRVDDDPPAGSGRNSPGGSDDDAESDDEGDLFRASYMEGSGPATAGLDPGNSIDLTEEPPET</sequence>
<organism evidence="2 3">
    <name type="scientific">Paraphoma chrysanthemicola</name>
    <dbReference type="NCBI Taxonomy" id="798071"/>
    <lineage>
        <taxon>Eukaryota</taxon>
        <taxon>Fungi</taxon>
        <taxon>Dikarya</taxon>
        <taxon>Ascomycota</taxon>
        <taxon>Pezizomycotina</taxon>
        <taxon>Dothideomycetes</taxon>
        <taxon>Pleosporomycetidae</taxon>
        <taxon>Pleosporales</taxon>
        <taxon>Pleosporineae</taxon>
        <taxon>Phaeosphaeriaceae</taxon>
        <taxon>Paraphoma</taxon>
    </lineage>
</organism>
<feature type="compositionally biased region" description="Basic and acidic residues" evidence="1">
    <location>
        <begin position="237"/>
        <end position="250"/>
    </location>
</feature>
<feature type="compositionally biased region" description="Acidic residues" evidence="1">
    <location>
        <begin position="381"/>
        <end position="391"/>
    </location>
</feature>
<proteinExistence type="predicted"/>
<evidence type="ECO:0000256" key="1">
    <source>
        <dbReference type="SAM" id="MobiDB-lite"/>
    </source>
</evidence>
<dbReference type="Proteomes" id="UP000813461">
    <property type="component" value="Unassembled WGS sequence"/>
</dbReference>
<feature type="region of interest" description="Disordered" evidence="1">
    <location>
        <begin position="237"/>
        <end position="259"/>
    </location>
</feature>
<feature type="compositionally biased region" description="Basic residues" evidence="1">
    <location>
        <begin position="36"/>
        <end position="57"/>
    </location>
</feature>
<dbReference type="OrthoDB" id="3798423at2759"/>
<accession>A0A8K0RI46</accession>
<reference evidence="2" key="1">
    <citation type="journal article" date="2021" name="Nat. Commun.">
        <title>Genetic determinants of endophytism in the Arabidopsis root mycobiome.</title>
        <authorList>
            <person name="Mesny F."/>
            <person name="Miyauchi S."/>
            <person name="Thiergart T."/>
            <person name="Pickel B."/>
            <person name="Atanasova L."/>
            <person name="Karlsson M."/>
            <person name="Huettel B."/>
            <person name="Barry K.W."/>
            <person name="Haridas S."/>
            <person name="Chen C."/>
            <person name="Bauer D."/>
            <person name="Andreopoulos W."/>
            <person name="Pangilinan J."/>
            <person name="LaButti K."/>
            <person name="Riley R."/>
            <person name="Lipzen A."/>
            <person name="Clum A."/>
            <person name="Drula E."/>
            <person name="Henrissat B."/>
            <person name="Kohler A."/>
            <person name="Grigoriev I.V."/>
            <person name="Martin F.M."/>
            <person name="Hacquard S."/>
        </authorList>
    </citation>
    <scope>NUCLEOTIDE SEQUENCE</scope>
    <source>
        <strain evidence="2">MPI-SDFR-AT-0120</strain>
    </source>
</reference>
<feature type="compositionally biased region" description="Basic and acidic residues" evidence="1">
    <location>
        <begin position="1"/>
        <end position="16"/>
    </location>
</feature>
<feature type="region of interest" description="Disordered" evidence="1">
    <location>
        <begin position="1"/>
        <end position="75"/>
    </location>
</feature>
<feature type="region of interest" description="Disordered" evidence="1">
    <location>
        <begin position="155"/>
        <end position="181"/>
    </location>
</feature>
<feature type="region of interest" description="Disordered" evidence="1">
    <location>
        <begin position="308"/>
        <end position="333"/>
    </location>
</feature>
<name>A0A8K0RI46_9PLEO</name>
<dbReference type="AlphaFoldDB" id="A0A8K0RI46"/>
<keyword evidence="3" id="KW-1185">Reference proteome</keyword>
<evidence type="ECO:0000313" key="3">
    <source>
        <dbReference type="Proteomes" id="UP000813461"/>
    </source>
</evidence>
<protein>
    <submittedName>
        <fullName evidence="2">Uncharacterized protein</fullName>
    </submittedName>
</protein>
<evidence type="ECO:0000313" key="2">
    <source>
        <dbReference type="EMBL" id="KAH7093381.1"/>
    </source>
</evidence>